<protein>
    <submittedName>
        <fullName evidence="1">Uncharacterized protein</fullName>
    </submittedName>
</protein>
<name>A0A4Y7JND1_PAPSO</name>
<dbReference type="Proteomes" id="UP000316621">
    <property type="component" value="Chromosome 5"/>
</dbReference>
<evidence type="ECO:0000313" key="2">
    <source>
        <dbReference type="Proteomes" id="UP000316621"/>
    </source>
</evidence>
<gene>
    <name evidence="1" type="ORF">C5167_024362</name>
</gene>
<sequence>MSRLISLPLNISTRHGWRRWFFNFHIMQEKHRSSAAARLKSEGPLVLNMKMMHAILKSGCSIWFIVVVHVVSDCITSWEVIYEVAQSTTKRYTVRPVKHYKSFIMHQLPVILRSRHGLCFFGVSRQHDWALVGPRLVSLTQDFFVSKVFNPEPNSKRCWPSRKCVIHQIRLSDGQQEALLHSVVAAGRNALEGNTFSGDGAHCSYMCCLKNLWFCGARLYHEDLDILE</sequence>
<keyword evidence="2" id="KW-1185">Reference proteome</keyword>
<dbReference type="AlphaFoldDB" id="A0A4Y7JND1"/>
<reference evidence="1 2" key="1">
    <citation type="journal article" date="2018" name="Science">
        <title>The opium poppy genome and morphinan production.</title>
        <authorList>
            <person name="Guo L."/>
            <person name="Winzer T."/>
            <person name="Yang X."/>
            <person name="Li Y."/>
            <person name="Ning Z."/>
            <person name="He Z."/>
            <person name="Teodor R."/>
            <person name="Lu Y."/>
            <person name="Bowser T.A."/>
            <person name="Graham I.A."/>
            <person name="Ye K."/>
        </authorList>
    </citation>
    <scope>NUCLEOTIDE SEQUENCE [LARGE SCALE GENOMIC DNA]</scope>
    <source>
        <strain evidence="2">cv. HN1</strain>
        <tissue evidence="1">Leaves</tissue>
    </source>
</reference>
<dbReference type="Gramene" id="RZC62603">
    <property type="protein sequence ID" value="RZC62603"/>
    <property type="gene ID" value="C5167_024362"/>
</dbReference>
<dbReference type="EMBL" id="CM010719">
    <property type="protein sequence ID" value="RZC62603.1"/>
    <property type="molecule type" value="Genomic_DNA"/>
</dbReference>
<proteinExistence type="predicted"/>
<organism evidence="1 2">
    <name type="scientific">Papaver somniferum</name>
    <name type="common">Opium poppy</name>
    <dbReference type="NCBI Taxonomy" id="3469"/>
    <lineage>
        <taxon>Eukaryota</taxon>
        <taxon>Viridiplantae</taxon>
        <taxon>Streptophyta</taxon>
        <taxon>Embryophyta</taxon>
        <taxon>Tracheophyta</taxon>
        <taxon>Spermatophyta</taxon>
        <taxon>Magnoliopsida</taxon>
        <taxon>Ranunculales</taxon>
        <taxon>Papaveraceae</taxon>
        <taxon>Papaveroideae</taxon>
        <taxon>Papaver</taxon>
    </lineage>
</organism>
<accession>A0A4Y7JND1</accession>
<evidence type="ECO:0000313" key="1">
    <source>
        <dbReference type="EMBL" id="RZC62603.1"/>
    </source>
</evidence>